<organism evidence="1 2">
    <name type="scientific">Metamycoplasma canadense</name>
    <dbReference type="NCBI Taxonomy" id="29554"/>
    <lineage>
        <taxon>Bacteria</taxon>
        <taxon>Bacillati</taxon>
        <taxon>Mycoplasmatota</taxon>
        <taxon>Mycoplasmoidales</taxon>
        <taxon>Metamycoplasmataceae</taxon>
        <taxon>Metamycoplasma</taxon>
    </lineage>
</organism>
<protein>
    <recommendedName>
        <fullName evidence="3">Aminoglycoside phosphotransferase domain-containing protein</fullName>
    </recommendedName>
</protein>
<dbReference type="RefSeq" id="WP_045433231.1">
    <property type="nucleotide sequence ID" value="NZ_AP014631.1"/>
</dbReference>
<dbReference type="Proteomes" id="UP000031641">
    <property type="component" value="Chromosome"/>
</dbReference>
<accession>A0A077L509</accession>
<evidence type="ECO:0000313" key="1">
    <source>
        <dbReference type="EMBL" id="BAP39375.1"/>
    </source>
</evidence>
<name>A0A077L509_9BACT</name>
<evidence type="ECO:0008006" key="3">
    <source>
        <dbReference type="Google" id="ProtNLM"/>
    </source>
</evidence>
<keyword evidence="2" id="KW-1185">Reference proteome</keyword>
<dbReference type="InterPro" id="IPR011009">
    <property type="entry name" value="Kinase-like_dom_sf"/>
</dbReference>
<dbReference type="HOGENOM" id="CLU_567202_0_0_14"/>
<dbReference type="KEGG" id="mcan:MCAN360_0092"/>
<dbReference type="Gene3D" id="3.90.1200.10">
    <property type="match status" value="2"/>
</dbReference>
<gene>
    <name evidence="1" type="ORF">MCAN360_0092</name>
</gene>
<dbReference type="SUPFAM" id="SSF56112">
    <property type="entry name" value="Protein kinase-like (PK-like)"/>
    <property type="match status" value="2"/>
</dbReference>
<dbReference type="STRING" id="29554.MCAN360_0092"/>
<reference evidence="2" key="1">
    <citation type="journal article" date="2014" name="Genome Announc.">
        <title>Complete Genome Sequence of Mycoplasma canadense Strain HAZ 360_1 from Bovine Mastitic Milk in Japan.</title>
        <authorList>
            <person name="Hata E."/>
        </authorList>
    </citation>
    <scope>NUCLEOTIDE SEQUENCE [LARGE SCALE GENOMIC DNA]</scope>
    <source>
        <strain evidence="2">HAZ360_1</strain>
    </source>
</reference>
<dbReference type="EMBL" id="AP014631">
    <property type="protein sequence ID" value="BAP39375.1"/>
    <property type="molecule type" value="Genomic_DNA"/>
</dbReference>
<dbReference type="AlphaFoldDB" id="A0A077L509"/>
<dbReference type="OrthoDB" id="394930at2"/>
<sequence>MYWKENKIYMTPNNNRVKEINLMYETLLTTFGQEVVDEITHARFDFKELEYTYFIAKYKEIWVQIRIPKSKFFSTLGNEYIVVKNFKDYLFVKDGIIIKKWFPGVNLFQVKIDNNLIQSILNCIKNFHSLDIKIKKFNWNKFNINDRKYHELLHKYKDDNLVLSHNNIQKHNILVNKYGFVKLVDFEDVCLNSPYYDFVLIYLNIGIDKKVIIDFFELDEQKFDDYLYLVNVYGEAKYKKTYSNLTINKNKEYEPLNVYKNKMSPNNNKFIVHKKQNQFDNRLEIDKISSFYFVPTCIYEDGSKVIWRWLNNKENFVLTTRSVKILAKIMRTYHDSEIKFPEFILDKKVIWHLNNVNNQDLFLEIGNQKIINEIISWIKNIKIDANCHNNLNVQNILWGDNQSIFIIDWSVAYRSSRFLDIALMFENLNILPNQEELFWKVYGKQKPNEFYKYRVIVLFTHYLYNKTLNTDYEKAKYFASRVRQILDEEKIK</sequence>
<evidence type="ECO:0000313" key="2">
    <source>
        <dbReference type="Proteomes" id="UP000031641"/>
    </source>
</evidence>
<proteinExistence type="predicted"/>